<dbReference type="InterPro" id="IPR015422">
    <property type="entry name" value="PyrdxlP-dep_Trfase_small"/>
</dbReference>
<evidence type="ECO:0000256" key="1">
    <source>
        <dbReference type="ARBA" id="ARBA00001933"/>
    </source>
</evidence>
<dbReference type="InterPro" id="IPR010111">
    <property type="entry name" value="Kynureninase"/>
</dbReference>
<keyword evidence="3 5" id="KW-0378">Hydrolase</keyword>
<organism evidence="7 8">
    <name type="scientific">Lysinimonas soli</name>
    <dbReference type="NCBI Taxonomy" id="1074233"/>
    <lineage>
        <taxon>Bacteria</taxon>
        <taxon>Bacillati</taxon>
        <taxon>Actinomycetota</taxon>
        <taxon>Actinomycetes</taxon>
        <taxon>Micrococcales</taxon>
        <taxon>Microbacteriaceae</taxon>
        <taxon>Lysinimonas</taxon>
    </lineage>
</organism>
<dbReference type="InterPro" id="IPR000277">
    <property type="entry name" value="Cys/Met-Metab_PyrdxlP-dep_enz"/>
</dbReference>
<dbReference type="SUPFAM" id="SSF53383">
    <property type="entry name" value="PLP-dependent transferases"/>
    <property type="match status" value="1"/>
</dbReference>
<comment type="catalytic activity">
    <reaction evidence="5">
        <text>L-kynurenine + H2O = anthranilate + L-alanine + H(+)</text>
        <dbReference type="Rhea" id="RHEA:16813"/>
        <dbReference type="ChEBI" id="CHEBI:15377"/>
        <dbReference type="ChEBI" id="CHEBI:15378"/>
        <dbReference type="ChEBI" id="CHEBI:16567"/>
        <dbReference type="ChEBI" id="CHEBI:57959"/>
        <dbReference type="ChEBI" id="CHEBI:57972"/>
        <dbReference type="EC" id="3.7.1.3"/>
    </reaction>
</comment>
<keyword evidence="8" id="KW-1185">Reference proteome</keyword>
<dbReference type="Gene3D" id="3.40.640.10">
    <property type="entry name" value="Type I PLP-dependent aspartate aminotransferase-like (Major domain)"/>
    <property type="match status" value="1"/>
</dbReference>
<reference evidence="8" key="1">
    <citation type="journal article" date="2019" name="Int. J. Syst. Evol. Microbiol.">
        <title>The Global Catalogue of Microorganisms (GCM) 10K type strain sequencing project: providing services to taxonomists for standard genome sequencing and annotation.</title>
        <authorList>
            <consortium name="The Broad Institute Genomics Platform"/>
            <consortium name="The Broad Institute Genome Sequencing Center for Infectious Disease"/>
            <person name="Wu L."/>
            <person name="Ma J."/>
        </authorList>
    </citation>
    <scope>NUCLEOTIDE SEQUENCE [LARGE SCALE GENOMIC DNA]</scope>
    <source>
        <strain evidence="8">CGMCC 4.6997</strain>
    </source>
</reference>
<dbReference type="PIRSF" id="PIRSF038800">
    <property type="entry name" value="KYNU"/>
    <property type="match status" value="1"/>
</dbReference>
<dbReference type="PANTHER" id="PTHR14084">
    <property type="entry name" value="KYNURENINASE"/>
    <property type="match status" value="1"/>
</dbReference>
<gene>
    <name evidence="7" type="ORF">ACFPJ4_09025</name>
</gene>
<comment type="catalytic activity">
    <reaction evidence="5">
        <text>3-hydroxy-L-kynurenine + H2O = 3-hydroxyanthranilate + L-alanine + H(+)</text>
        <dbReference type="Rhea" id="RHEA:25143"/>
        <dbReference type="ChEBI" id="CHEBI:15377"/>
        <dbReference type="ChEBI" id="CHEBI:15378"/>
        <dbReference type="ChEBI" id="CHEBI:36559"/>
        <dbReference type="ChEBI" id="CHEBI:57972"/>
        <dbReference type="ChEBI" id="CHEBI:58125"/>
        <dbReference type="EC" id="3.7.1.3"/>
    </reaction>
</comment>
<dbReference type="EC" id="3.7.1.3" evidence="5"/>
<evidence type="ECO:0000313" key="7">
    <source>
        <dbReference type="EMBL" id="MFC5502379.1"/>
    </source>
</evidence>
<dbReference type="Pfam" id="PF01053">
    <property type="entry name" value="Cys_Met_Meta_PP"/>
    <property type="match status" value="1"/>
</dbReference>
<accession>A0ABW0NPT8</accession>
<dbReference type="EMBL" id="JBHSMG010000002">
    <property type="protein sequence ID" value="MFC5502379.1"/>
    <property type="molecule type" value="Genomic_DNA"/>
</dbReference>
<sequence length="409" mass="43961">MSRTSAGSTAVPDAAELDAADPLARFRDRFLPAPDVVAYLDGNSLGRPLAASVARVEEVARRQWGERLIRGWDEGWMQLPVRLGDELGRVTLGAASGQTVIGDSTSVLLYKLIRAALELRPGREEIVIDRDDFPTDRYLVEAIAAERGLTVRWIDEGDVTPERVAEVIGARTALVVLSSIAYRSGFLADVPAITELVHSSGALVLWDLCHSVGVLPTTLDDWGVDLAVGCTYKYLGGGPGSPAFAYVRRELLEDFRQPIAGWLGSARPFEMGQGYEPGPGMRRVLSGTPPVLGMVGLEDAIAVVAEAGVETIRAKSIALTEFGIALADELLPDAVLATPRDPARRGSHLTLDHPGFEAIMPRLWARGVIPDFRRPTGIRLGLSPLTISFAEVELGMRAIADELSRGAIA</sequence>
<evidence type="ECO:0000313" key="8">
    <source>
        <dbReference type="Proteomes" id="UP001596039"/>
    </source>
</evidence>
<evidence type="ECO:0000256" key="2">
    <source>
        <dbReference type="ARBA" id="ARBA00022642"/>
    </source>
</evidence>
<evidence type="ECO:0000256" key="5">
    <source>
        <dbReference type="PIRNR" id="PIRNR038800"/>
    </source>
</evidence>
<comment type="subunit">
    <text evidence="5">Homodimer.</text>
</comment>
<dbReference type="Gene3D" id="3.90.1150.10">
    <property type="entry name" value="Aspartate Aminotransferase, domain 1"/>
    <property type="match status" value="1"/>
</dbReference>
<evidence type="ECO:0000256" key="3">
    <source>
        <dbReference type="ARBA" id="ARBA00022801"/>
    </source>
</evidence>
<dbReference type="Proteomes" id="UP001596039">
    <property type="component" value="Unassembled WGS sequence"/>
</dbReference>
<keyword evidence="4 5" id="KW-0663">Pyridoxal phosphate</keyword>
<evidence type="ECO:0000256" key="4">
    <source>
        <dbReference type="ARBA" id="ARBA00022898"/>
    </source>
</evidence>
<comment type="pathway">
    <text evidence="5">Cofactor biosynthesis; NAD(+) biosynthesis; quinolinate from L-kynurenine: step 2/3.</text>
</comment>
<dbReference type="RefSeq" id="WP_386740074.1">
    <property type="nucleotide sequence ID" value="NZ_JBHSMG010000002.1"/>
</dbReference>
<name>A0ABW0NPT8_9MICO</name>
<comment type="pathway">
    <text evidence="5">Amino-acid degradation; L-kynurenine degradation; L-alanine and anthranilate from L-kynurenine: step 1/1.</text>
</comment>
<proteinExistence type="inferred from homology"/>
<comment type="caution">
    <text evidence="7">The sequence shown here is derived from an EMBL/GenBank/DDBJ whole genome shotgun (WGS) entry which is preliminary data.</text>
</comment>
<protein>
    <recommendedName>
        <fullName evidence="5">Kynureninase</fullName>
        <ecNumber evidence="5">3.7.1.3</ecNumber>
    </recommendedName>
</protein>
<comment type="similarity">
    <text evidence="6">Belongs to the trans-sulfuration enzymes family.</text>
</comment>
<dbReference type="InterPro" id="IPR015421">
    <property type="entry name" value="PyrdxlP-dep_Trfase_major"/>
</dbReference>
<dbReference type="PANTHER" id="PTHR14084:SF0">
    <property type="entry name" value="KYNURENINASE"/>
    <property type="match status" value="1"/>
</dbReference>
<dbReference type="Pfam" id="PF22580">
    <property type="entry name" value="KYNU_C"/>
    <property type="match status" value="1"/>
</dbReference>
<comment type="similarity">
    <text evidence="5">Belongs to the kynureninase family.</text>
</comment>
<keyword evidence="2 5" id="KW-0662">Pyridine nucleotide biosynthesis</keyword>
<evidence type="ECO:0000256" key="6">
    <source>
        <dbReference type="RuleBase" id="RU362118"/>
    </source>
</evidence>
<dbReference type="InterPro" id="IPR015424">
    <property type="entry name" value="PyrdxlP-dep_Trfase"/>
</dbReference>
<comment type="function">
    <text evidence="5">Catalyzes the cleavage of L-kynurenine (L-Kyn) and L-3-hydroxykynurenine (L-3OHKyn) into anthranilic acid (AA) and 3-hydroxyanthranilic acid (3-OHAA), respectively.</text>
</comment>
<comment type="cofactor">
    <cofactor evidence="1 5 6">
        <name>pyridoxal 5'-phosphate</name>
        <dbReference type="ChEBI" id="CHEBI:597326"/>
    </cofactor>
</comment>